<dbReference type="GO" id="GO:0016787">
    <property type="term" value="F:hydrolase activity"/>
    <property type="evidence" value="ECO:0007669"/>
    <property type="project" value="UniProtKB-KW"/>
</dbReference>
<feature type="domain" description="AttH" evidence="1">
    <location>
        <begin position="62"/>
        <end position="235"/>
    </location>
</feature>
<dbReference type="EMBL" id="CP007268">
    <property type="protein sequence ID" value="AHK78944.1"/>
    <property type="molecule type" value="Genomic_DNA"/>
</dbReference>
<dbReference type="InterPro" id="IPR010791">
    <property type="entry name" value="AttH_dom"/>
</dbReference>
<dbReference type="AlphaFoldDB" id="W8KGL7"/>
<dbReference type="Pfam" id="PF07143">
    <property type="entry name" value="CrtC"/>
    <property type="match status" value="1"/>
</dbReference>
<organism evidence="2 3">
    <name type="scientific">Ectothiorhodospira haloalkaliphila</name>
    <dbReference type="NCBI Taxonomy" id="421628"/>
    <lineage>
        <taxon>Bacteria</taxon>
        <taxon>Pseudomonadati</taxon>
        <taxon>Pseudomonadota</taxon>
        <taxon>Gammaproteobacteria</taxon>
        <taxon>Chromatiales</taxon>
        <taxon>Ectothiorhodospiraceae</taxon>
        <taxon>Ectothiorhodospira</taxon>
    </lineage>
</organism>
<dbReference type="PANTHER" id="PTHR38591">
    <property type="entry name" value="HYDROLASE"/>
    <property type="match status" value="1"/>
</dbReference>
<dbReference type="HOGENOM" id="CLU_040626_0_0_6"/>
<evidence type="ECO:0000259" key="1">
    <source>
        <dbReference type="Pfam" id="PF07143"/>
    </source>
</evidence>
<reference evidence="2 3" key="1">
    <citation type="journal article" date="2014" name="J Genomics">
        <title>Draft Genome Sequence of the Extremely Halophilic Phototrophic Purple Sulfur Bacterium Halorhodospira halochloris.</title>
        <authorList>
            <person name="Singh K.S."/>
            <person name="Kirksey J."/>
            <person name="Hoff W.D."/>
            <person name="Deole R."/>
        </authorList>
    </citation>
    <scope>NUCLEOTIDE SEQUENCE [LARGE SCALE GENOMIC DNA]</scope>
    <source>
        <strain evidence="2 3">A</strain>
    </source>
</reference>
<dbReference type="Gene3D" id="2.40.370.10">
    <property type="entry name" value="AttH-like domain"/>
    <property type="match status" value="2"/>
</dbReference>
<dbReference type="KEGG" id="hhc:M911_07035"/>
<evidence type="ECO:0000313" key="2">
    <source>
        <dbReference type="EMBL" id="AHK78944.1"/>
    </source>
</evidence>
<sequence length="365" mass="41351">MTLLTVLWLMGCGEGQPDREDDTLAVSQALGGDDMEGYARAVEPREFRFPQDHVAHPEYRNEWWYVTGNLDDAEGRRFGFQITFFRFALSPTPPESESTWATNQGWMAHLAVTDVNGDRHRALERFSRGAAGLAGAELDPFRVWLDDWELGAEAGNDFPWRLVAAEGDLALDLRLEPLKDKVFQGDRGLSQKSPEPGNASYYFSMTRLDTEGTLSLGGREYSVSGLSWMDREWSTSVLGESQVGWDWFSLQLDDGHDVMVYELRLEDGGVDPLSKGLWVEPDSQHQVIPHDAFELQVLRTWTSPAGSTYPVAWRLRLLEQERDLEIRAVREDQEMDLTVRYWEGAVDVFEAGEPAGRGFVEMTAY</sequence>
<dbReference type="Proteomes" id="UP000019442">
    <property type="component" value="Chromosome"/>
</dbReference>
<dbReference type="PATRIC" id="fig|1354791.3.peg.1863"/>
<gene>
    <name evidence="2" type="ORF">M911_07035</name>
</gene>
<name>W8KGL7_9GAMM</name>
<dbReference type="PANTHER" id="PTHR38591:SF1">
    <property type="entry name" value="BLL1000 PROTEIN"/>
    <property type="match status" value="1"/>
</dbReference>
<reference evidence="3" key="2">
    <citation type="submission" date="2014-02" db="EMBL/GenBank/DDBJ databases">
        <title>Draft Genome Sequence of extremely halophilic bacteria Halorhodospira halochloris.</title>
        <authorList>
            <person name="Singh K.S."/>
        </authorList>
    </citation>
    <scope>NUCLEOTIDE SEQUENCE [LARGE SCALE GENOMIC DNA]</scope>
    <source>
        <strain evidence="3">A</strain>
    </source>
</reference>
<protein>
    <submittedName>
        <fullName evidence="2">Hydrolase</fullName>
    </submittedName>
</protein>
<evidence type="ECO:0000313" key="3">
    <source>
        <dbReference type="Proteomes" id="UP000019442"/>
    </source>
</evidence>
<keyword evidence="3" id="KW-1185">Reference proteome</keyword>
<proteinExistence type="predicted"/>
<dbReference type="Pfam" id="PF17186">
    <property type="entry name" value="Lipocalin_9"/>
    <property type="match status" value="1"/>
</dbReference>
<dbReference type="InterPro" id="IPR023374">
    <property type="entry name" value="AttH-like_dom_sf"/>
</dbReference>
<dbReference type="SUPFAM" id="SSF159245">
    <property type="entry name" value="AttH-like"/>
    <property type="match status" value="1"/>
</dbReference>
<accession>W8KGL7</accession>
<keyword evidence="2" id="KW-0378">Hydrolase</keyword>